<feature type="domain" description="Putative restriction endonuclease" evidence="1">
    <location>
        <begin position="25"/>
        <end position="131"/>
    </location>
</feature>
<dbReference type="InterPro" id="IPR011335">
    <property type="entry name" value="Restrct_endonuc-II-like"/>
</dbReference>
<proteinExistence type="predicted"/>
<dbReference type="InterPro" id="IPR012296">
    <property type="entry name" value="Nuclease_put_TT1808"/>
</dbReference>
<dbReference type="RefSeq" id="WP_132976208.1">
    <property type="nucleotide sequence ID" value="NZ_SMAO01000002.1"/>
</dbReference>
<evidence type="ECO:0000313" key="3">
    <source>
        <dbReference type="Proteomes" id="UP000295717"/>
    </source>
</evidence>
<sequence>MEWSSVIANPYLKDLPFKIELNKWGKILMSPASNRNGSLQYEIGAYIDKHQGNGKIIMECSIKTSDGVKVVDVAWASDEFIEQFGYDTPYTKAPEICVEITSPSNSKAEIEEKTALYLAAGAQEVWILDERGIIAYFAHEGAIPHSRAIQD</sequence>
<dbReference type="Gene3D" id="3.90.1570.10">
    <property type="entry name" value="tt1808, chain A"/>
    <property type="match status" value="1"/>
</dbReference>
<dbReference type="PANTHER" id="PTHR34107">
    <property type="entry name" value="SLL0198 PROTEIN-RELATED"/>
    <property type="match status" value="1"/>
</dbReference>
<keyword evidence="2" id="KW-0540">Nuclease</keyword>
<evidence type="ECO:0000313" key="2">
    <source>
        <dbReference type="EMBL" id="TCT23101.1"/>
    </source>
</evidence>
<evidence type="ECO:0000259" key="1">
    <source>
        <dbReference type="Pfam" id="PF05685"/>
    </source>
</evidence>
<dbReference type="EMBL" id="SMAO01000002">
    <property type="protein sequence ID" value="TCT23101.1"/>
    <property type="molecule type" value="Genomic_DNA"/>
</dbReference>
<accession>A0A4R3N4D6</accession>
<keyword evidence="2" id="KW-0378">Hydrolase</keyword>
<dbReference type="GO" id="GO:0004519">
    <property type="term" value="F:endonuclease activity"/>
    <property type="evidence" value="ECO:0007669"/>
    <property type="project" value="UniProtKB-KW"/>
</dbReference>
<organism evidence="2 3">
    <name type="scientific">Thiobaca trueperi</name>
    <dbReference type="NCBI Taxonomy" id="127458"/>
    <lineage>
        <taxon>Bacteria</taxon>
        <taxon>Pseudomonadati</taxon>
        <taxon>Pseudomonadota</taxon>
        <taxon>Gammaproteobacteria</taxon>
        <taxon>Chromatiales</taxon>
        <taxon>Chromatiaceae</taxon>
        <taxon>Thiobaca</taxon>
    </lineage>
</organism>
<dbReference type="InterPro" id="IPR008538">
    <property type="entry name" value="Uma2"/>
</dbReference>
<reference evidence="2 3" key="1">
    <citation type="submission" date="2019-03" db="EMBL/GenBank/DDBJ databases">
        <title>Genomic Encyclopedia of Type Strains, Phase IV (KMG-IV): sequencing the most valuable type-strain genomes for metagenomic binning, comparative biology and taxonomic classification.</title>
        <authorList>
            <person name="Goeker M."/>
        </authorList>
    </citation>
    <scope>NUCLEOTIDE SEQUENCE [LARGE SCALE GENOMIC DNA]</scope>
    <source>
        <strain evidence="2 3">DSM 13587</strain>
    </source>
</reference>
<keyword evidence="2" id="KW-0255">Endonuclease</keyword>
<protein>
    <submittedName>
        <fullName evidence="2">Putative restriction endonuclease</fullName>
    </submittedName>
</protein>
<keyword evidence="3" id="KW-1185">Reference proteome</keyword>
<comment type="caution">
    <text evidence="2">The sequence shown here is derived from an EMBL/GenBank/DDBJ whole genome shotgun (WGS) entry which is preliminary data.</text>
</comment>
<dbReference type="Proteomes" id="UP000295717">
    <property type="component" value="Unassembled WGS sequence"/>
</dbReference>
<gene>
    <name evidence="2" type="ORF">EDC35_102438</name>
</gene>
<dbReference type="OrthoDB" id="5568181at2"/>
<dbReference type="CDD" id="cd06260">
    <property type="entry name" value="DUF820-like"/>
    <property type="match status" value="1"/>
</dbReference>
<dbReference type="SUPFAM" id="SSF52980">
    <property type="entry name" value="Restriction endonuclease-like"/>
    <property type="match status" value="1"/>
</dbReference>
<dbReference type="AlphaFoldDB" id="A0A4R3N4D6"/>
<dbReference type="PANTHER" id="PTHR34107:SF4">
    <property type="entry name" value="SLL1222 PROTEIN"/>
    <property type="match status" value="1"/>
</dbReference>
<name>A0A4R3N4D6_9GAMM</name>
<dbReference type="Pfam" id="PF05685">
    <property type="entry name" value="Uma2"/>
    <property type="match status" value="1"/>
</dbReference>